<keyword evidence="5" id="KW-1185">Reference proteome</keyword>
<name>A6W6W4_KINRD</name>
<evidence type="ECO:0008006" key="6">
    <source>
        <dbReference type="Google" id="ProtNLM"/>
    </source>
</evidence>
<proteinExistence type="predicted"/>
<keyword evidence="2" id="KW-0812">Transmembrane</keyword>
<evidence type="ECO:0000256" key="1">
    <source>
        <dbReference type="SAM" id="MobiDB-lite"/>
    </source>
</evidence>
<reference evidence="5" key="1">
    <citation type="journal article" date="2008" name="PLoS ONE">
        <title>Survival in nuclear waste, extreme resistance, and potential applications gleaned from the genome sequence of Kineococcus radiotolerans SRS30216.</title>
        <authorList>
            <person name="Bagwell C.E."/>
            <person name="Bhat S."/>
            <person name="Hawkins G.M."/>
            <person name="Smith B.W."/>
            <person name="Biswas T."/>
            <person name="Hoover T.R."/>
            <person name="Saunders E."/>
            <person name="Han C.S."/>
            <person name="Tsodikov O.V."/>
            <person name="Shimkets L.J."/>
        </authorList>
    </citation>
    <scope>NUCLEOTIDE SEQUENCE [LARGE SCALE GENOMIC DNA]</scope>
    <source>
        <strain evidence="5">ATCC BAA-149 / DSM 14245 / SRS30216</strain>
    </source>
</reference>
<protein>
    <recommendedName>
        <fullName evidence="6">LPXTG-motif cell wall anchor domain</fullName>
    </recommendedName>
</protein>
<feature type="compositionally biased region" description="Low complexity" evidence="1">
    <location>
        <begin position="50"/>
        <end position="79"/>
    </location>
</feature>
<organism evidence="4 5">
    <name type="scientific">Kineococcus radiotolerans (strain ATCC BAA-149 / DSM 14245 / SRS30216)</name>
    <dbReference type="NCBI Taxonomy" id="266940"/>
    <lineage>
        <taxon>Bacteria</taxon>
        <taxon>Bacillati</taxon>
        <taxon>Actinomycetota</taxon>
        <taxon>Actinomycetes</taxon>
        <taxon>Kineosporiales</taxon>
        <taxon>Kineosporiaceae</taxon>
        <taxon>Kineococcus</taxon>
    </lineage>
</organism>
<gene>
    <name evidence="4" type="ordered locus">Krad_1065</name>
</gene>
<evidence type="ECO:0000313" key="5">
    <source>
        <dbReference type="Proteomes" id="UP000001116"/>
    </source>
</evidence>
<feature type="transmembrane region" description="Helical" evidence="2">
    <location>
        <begin position="101"/>
        <end position="121"/>
    </location>
</feature>
<dbReference type="AlphaFoldDB" id="A6W6W4"/>
<sequence length="130" mass="12479">MWGEHTVRKTTARLAAAGALTVAVIGSTGGAAFAGNYAPATPTPSVSDVVTPSASPTTGGSTPSASVSPSVSGVATTTSRTSTPGAVADSGDELAYTGADVLPWAAAGTVLVLGGAAMVVAGRRKPGRSH</sequence>
<dbReference type="KEGG" id="kra:Krad_1065"/>
<evidence type="ECO:0000256" key="3">
    <source>
        <dbReference type="SAM" id="SignalP"/>
    </source>
</evidence>
<accession>A6W6W4</accession>
<feature type="chain" id="PRO_5002701856" description="LPXTG-motif cell wall anchor domain" evidence="3">
    <location>
        <begin position="35"/>
        <end position="130"/>
    </location>
</feature>
<dbReference type="Proteomes" id="UP000001116">
    <property type="component" value="Chromosome"/>
</dbReference>
<keyword evidence="2" id="KW-1133">Transmembrane helix</keyword>
<evidence type="ECO:0000256" key="2">
    <source>
        <dbReference type="SAM" id="Phobius"/>
    </source>
</evidence>
<evidence type="ECO:0000313" key="4">
    <source>
        <dbReference type="EMBL" id="ABS02553.1"/>
    </source>
</evidence>
<feature type="signal peptide" evidence="3">
    <location>
        <begin position="1"/>
        <end position="34"/>
    </location>
</feature>
<keyword evidence="3" id="KW-0732">Signal</keyword>
<keyword evidence="2" id="KW-0472">Membrane</keyword>
<dbReference type="EMBL" id="CP000750">
    <property type="protein sequence ID" value="ABS02553.1"/>
    <property type="molecule type" value="Genomic_DNA"/>
</dbReference>
<feature type="region of interest" description="Disordered" evidence="1">
    <location>
        <begin position="36"/>
        <end position="91"/>
    </location>
</feature>
<dbReference type="HOGENOM" id="CLU_1935224_0_0_11"/>